<gene>
    <name evidence="4" type="ORF">H1Q58_12820</name>
</gene>
<name>A0A7D7RFP9_PLAMR</name>
<sequence length="184" mass="21774">MKNRIIQAFIEETRNNGIKFTMDDLAKRLGISKRTLYENFSSKLEILETIIDQAFTEYNSRAQAIREDDALDLQEKIHQLIVLIPNHNDFFDLRVLEQLKRYYPEQWQRVDREMNQWEDLKQLLEQGMETGLIKQQNIDLLMKMILNVVNISLDQQFFSEQSISIKEAVEAMSELLIDGFVKSE</sequence>
<feature type="DNA-binding region" description="H-T-H motif" evidence="2">
    <location>
        <begin position="21"/>
        <end position="40"/>
    </location>
</feature>
<dbReference type="PROSITE" id="PS50977">
    <property type="entry name" value="HTH_TETR_2"/>
    <property type="match status" value="1"/>
</dbReference>
<evidence type="ECO:0000256" key="2">
    <source>
        <dbReference type="PROSITE-ProRule" id="PRU00335"/>
    </source>
</evidence>
<organism evidence="4 5">
    <name type="scientific">Planococcus maritimus</name>
    <dbReference type="NCBI Taxonomy" id="192421"/>
    <lineage>
        <taxon>Bacteria</taxon>
        <taxon>Bacillati</taxon>
        <taxon>Bacillota</taxon>
        <taxon>Bacilli</taxon>
        <taxon>Bacillales</taxon>
        <taxon>Caryophanaceae</taxon>
        <taxon>Planococcus</taxon>
    </lineage>
</organism>
<dbReference type="AlphaFoldDB" id="A0A7D7RFP9"/>
<dbReference type="InterPro" id="IPR001647">
    <property type="entry name" value="HTH_TetR"/>
</dbReference>
<reference evidence="4 5" key="1">
    <citation type="submission" date="2020-07" db="EMBL/GenBank/DDBJ databases">
        <title>Screening of a cold-adapted Planococcus bacterium producing protease in traditional shrimp paste and protease identification by genome sequencing.</title>
        <authorList>
            <person name="Gao R."/>
            <person name="Leng W."/>
            <person name="Chu Q."/>
            <person name="Wu X."/>
            <person name="Liu H."/>
            <person name="Li X."/>
        </authorList>
    </citation>
    <scope>NUCLEOTIDE SEQUENCE [LARGE SCALE GENOMIC DNA]</scope>
    <source>
        <strain evidence="4 5">XJ11</strain>
    </source>
</reference>
<evidence type="ECO:0000313" key="5">
    <source>
        <dbReference type="Proteomes" id="UP000514716"/>
    </source>
</evidence>
<dbReference type="InterPro" id="IPR036271">
    <property type="entry name" value="Tet_transcr_reg_TetR-rel_C_sf"/>
</dbReference>
<protein>
    <submittedName>
        <fullName evidence="4">TetR/AcrR family transcriptional regulator</fullName>
    </submittedName>
</protein>
<keyword evidence="1 2" id="KW-0238">DNA-binding</keyword>
<dbReference type="RefSeq" id="WP_182091761.1">
    <property type="nucleotide sequence ID" value="NZ_CP059540.1"/>
</dbReference>
<keyword evidence="5" id="KW-1185">Reference proteome</keyword>
<dbReference type="SUPFAM" id="SSF46689">
    <property type="entry name" value="Homeodomain-like"/>
    <property type="match status" value="1"/>
</dbReference>
<dbReference type="InterPro" id="IPR009057">
    <property type="entry name" value="Homeodomain-like_sf"/>
</dbReference>
<dbReference type="Gene3D" id="1.10.357.10">
    <property type="entry name" value="Tetracycline Repressor, domain 2"/>
    <property type="match status" value="1"/>
</dbReference>
<dbReference type="PANTHER" id="PTHR43479">
    <property type="entry name" value="ACREF/ENVCD OPERON REPRESSOR-RELATED"/>
    <property type="match status" value="1"/>
</dbReference>
<evidence type="ECO:0000313" key="4">
    <source>
        <dbReference type="EMBL" id="QMT16841.1"/>
    </source>
</evidence>
<evidence type="ECO:0000256" key="1">
    <source>
        <dbReference type="ARBA" id="ARBA00023125"/>
    </source>
</evidence>
<feature type="domain" description="HTH tetR-type" evidence="3">
    <location>
        <begin position="1"/>
        <end position="58"/>
    </location>
</feature>
<dbReference type="EMBL" id="CP059540">
    <property type="protein sequence ID" value="QMT16841.1"/>
    <property type="molecule type" value="Genomic_DNA"/>
</dbReference>
<dbReference type="Pfam" id="PF00440">
    <property type="entry name" value="TetR_N"/>
    <property type="match status" value="1"/>
</dbReference>
<dbReference type="InterPro" id="IPR050624">
    <property type="entry name" value="HTH-type_Tx_Regulator"/>
</dbReference>
<dbReference type="Proteomes" id="UP000514716">
    <property type="component" value="Chromosome"/>
</dbReference>
<dbReference type="KEGG" id="pdec:H1Q58_12820"/>
<dbReference type="Gene3D" id="1.10.10.60">
    <property type="entry name" value="Homeodomain-like"/>
    <property type="match status" value="1"/>
</dbReference>
<dbReference type="GO" id="GO:0003677">
    <property type="term" value="F:DNA binding"/>
    <property type="evidence" value="ECO:0007669"/>
    <property type="project" value="UniProtKB-UniRule"/>
</dbReference>
<evidence type="ECO:0000259" key="3">
    <source>
        <dbReference type="PROSITE" id="PS50977"/>
    </source>
</evidence>
<dbReference type="PANTHER" id="PTHR43479:SF11">
    <property type="entry name" value="ACREF_ENVCD OPERON REPRESSOR-RELATED"/>
    <property type="match status" value="1"/>
</dbReference>
<proteinExistence type="predicted"/>
<accession>A0A7D7RFP9</accession>
<dbReference type="SUPFAM" id="SSF48498">
    <property type="entry name" value="Tetracyclin repressor-like, C-terminal domain"/>
    <property type="match status" value="1"/>
</dbReference>